<keyword evidence="2" id="KW-0812">Transmembrane</keyword>
<dbReference type="Pfam" id="PF07885">
    <property type="entry name" value="Ion_trans_2"/>
    <property type="match status" value="1"/>
</dbReference>
<comment type="caution">
    <text evidence="4">The sequence shown here is derived from an EMBL/GenBank/DDBJ whole genome shotgun (WGS) entry which is preliminary data.</text>
</comment>
<evidence type="ECO:0000313" key="5">
    <source>
        <dbReference type="Proteomes" id="UP000692954"/>
    </source>
</evidence>
<evidence type="ECO:0000313" key="4">
    <source>
        <dbReference type="EMBL" id="CAD8084929.1"/>
    </source>
</evidence>
<dbReference type="GO" id="GO:0042391">
    <property type="term" value="P:regulation of membrane potential"/>
    <property type="evidence" value="ECO:0007669"/>
    <property type="project" value="TreeGrafter"/>
</dbReference>
<dbReference type="AlphaFoldDB" id="A0A8S1MZW4"/>
<protein>
    <recommendedName>
        <fullName evidence="3">Cyclic nucleotide-binding domain-containing protein</fullName>
    </recommendedName>
</protein>
<sequence>MKRTSDTSIAISNDMKKNSNSQIQSKHNPRLKEYSPNLTQFKKDNLSIVEENYEPSLGISFLDRKESEKNKNKIESQDVLYNFGQASSRVLASPIDELEALKQHNKQYHLKNGLNLIRLVSKFIRQLKIHSQTFQYKMINENILQMLGDQASNIKMFIYQRNQNFHQNNKKNFDTYFFDIENFFEKIPVFNPDNLILTWFKIILFVLLIINITYIPLLIFLNEYDFNKDGIHHFLDTIPIIFCMFDCGLRFNTSFYNEGILYKDKIKIANLAIQYLAIFRIIKLKQTLATLEEILCFKQQIQGWWELIKSIFFIVYTCHFFACVWYKIGEQGVKNNTNSWLISKQLNNSTWQEQYFFSLYFIVITTLTIGYGDILPCNVQEALFTIFIAFTGCSVLGYTINNIGEIFKNLNEKNVKFKQQMKSIMQYLKNYNINTNLSLQIRKYFEYHLKSQIEDNNEGQQMIQQLSRQLREQMQIDLYKKYLMKAKIVKDYCSQSTIDKLCQQIKIESYAPESKILNQNERCEKLYYVLEGELEIYITLGNSRDVSFCNWLIKDDLIGQWEFVLSNPYLYSVKAVKFTKLLAINRNDFTKILKENKEDFEKFNQFKDKLLFSKKSRGNKCFVCGWIHYFNKCPFLFFISDKEKVLQQALSNKEQNRGVNTRFRKQEKGRTFYGLNNLRQAALDYIQDSETNDLTLQHLVDLGFNKNDSILHGSAVYLDELINKKISSTFKVIENEDDSNHSFFQAPKVVATYKNRSIVFAPTPDNDSFLNLKFQSPDQLNRQNSNNGQRARRQTKELSRIKQSQPKILFSTNKIDSKLNFMKRNDGSSNFQSQISSNLNNILNTNNNIYLNQNENFESQQNSSQHRSEQPSSLHPQQAQQQIQNNINEINFDIDKTQVFTYYFKNDNIFEIVKQLMEQQKQITLKSPKIMQKSIMLGSNKNNRRLALLQKILKKDSLMI</sequence>
<dbReference type="CDD" id="cd00038">
    <property type="entry name" value="CAP_ED"/>
    <property type="match status" value="1"/>
</dbReference>
<name>A0A8S1MZW4_9CILI</name>
<feature type="region of interest" description="Disordered" evidence="1">
    <location>
        <begin position="778"/>
        <end position="803"/>
    </location>
</feature>
<dbReference type="PANTHER" id="PTHR10217">
    <property type="entry name" value="VOLTAGE AND LIGAND GATED POTASSIUM CHANNEL"/>
    <property type="match status" value="1"/>
</dbReference>
<dbReference type="GO" id="GO:0005886">
    <property type="term" value="C:plasma membrane"/>
    <property type="evidence" value="ECO:0007669"/>
    <property type="project" value="TreeGrafter"/>
</dbReference>
<dbReference type="GO" id="GO:0005249">
    <property type="term" value="F:voltage-gated potassium channel activity"/>
    <property type="evidence" value="ECO:0007669"/>
    <property type="project" value="TreeGrafter"/>
</dbReference>
<feature type="transmembrane region" description="Helical" evidence="2">
    <location>
        <begin position="307"/>
        <end position="328"/>
    </location>
</feature>
<dbReference type="SMART" id="SM00100">
    <property type="entry name" value="cNMP"/>
    <property type="match status" value="1"/>
</dbReference>
<keyword evidence="5" id="KW-1185">Reference proteome</keyword>
<proteinExistence type="predicted"/>
<feature type="region of interest" description="Disordered" evidence="1">
    <location>
        <begin position="858"/>
        <end position="881"/>
    </location>
</feature>
<organism evidence="4 5">
    <name type="scientific">Paramecium sonneborni</name>
    <dbReference type="NCBI Taxonomy" id="65129"/>
    <lineage>
        <taxon>Eukaryota</taxon>
        <taxon>Sar</taxon>
        <taxon>Alveolata</taxon>
        <taxon>Ciliophora</taxon>
        <taxon>Intramacronucleata</taxon>
        <taxon>Oligohymenophorea</taxon>
        <taxon>Peniculida</taxon>
        <taxon>Parameciidae</taxon>
        <taxon>Paramecium</taxon>
    </lineage>
</organism>
<dbReference type="InterPro" id="IPR050818">
    <property type="entry name" value="KCNH_animal-type"/>
</dbReference>
<feature type="transmembrane region" description="Helical" evidence="2">
    <location>
        <begin position="199"/>
        <end position="221"/>
    </location>
</feature>
<dbReference type="Pfam" id="PF00027">
    <property type="entry name" value="cNMP_binding"/>
    <property type="match status" value="1"/>
</dbReference>
<feature type="transmembrane region" description="Helical" evidence="2">
    <location>
        <begin position="382"/>
        <end position="400"/>
    </location>
</feature>
<dbReference type="InterPro" id="IPR013099">
    <property type="entry name" value="K_chnl_dom"/>
</dbReference>
<feature type="compositionally biased region" description="Polar residues" evidence="1">
    <location>
        <begin position="778"/>
        <end position="789"/>
    </location>
</feature>
<feature type="region of interest" description="Disordered" evidence="1">
    <location>
        <begin position="1"/>
        <end position="36"/>
    </location>
</feature>
<evidence type="ECO:0000256" key="1">
    <source>
        <dbReference type="SAM" id="MobiDB-lite"/>
    </source>
</evidence>
<feature type="compositionally biased region" description="Polar residues" evidence="1">
    <location>
        <begin position="1"/>
        <end position="11"/>
    </location>
</feature>
<feature type="transmembrane region" description="Helical" evidence="2">
    <location>
        <begin position="355"/>
        <end position="375"/>
    </location>
</feature>
<gene>
    <name evidence="4" type="ORF">PSON_ATCC_30995.1.T0470253</name>
</gene>
<accession>A0A8S1MZW4</accession>
<dbReference type="PANTHER" id="PTHR10217:SF435">
    <property type="entry name" value="POTASSIUM VOLTAGE-GATED CHANNEL PROTEIN EAG"/>
    <property type="match status" value="1"/>
</dbReference>
<dbReference type="PROSITE" id="PS50042">
    <property type="entry name" value="CNMP_BINDING_3"/>
    <property type="match status" value="1"/>
</dbReference>
<dbReference type="InterPro" id="IPR000595">
    <property type="entry name" value="cNMP-bd_dom"/>
</dbReference>
<dbReference type="EMBL" id="CAJJDN010000047">
    <property type="protein sequence ID" value="CAD8084929.1"/>
    <property type="molecule type" value="Genomic_DNA"/>
</dbReference>
<evidence type="ECO:0000259" key="3">
    <source>
        <dbReference type="PROSITE" id="PS50042"/>
    </source>
</evidence>
<feature type="domain" description="Cyclic nucleotide-binding" evidence="3">
    <location>
        <begin position="489"/>
        <end position="593"/>
    </location>
</feature>
<reference evidence="4" key="1">
    <citation type="submission" date="2021-01" db="EMBL/GenBank/DDBJ databases">
        <authorList>
            <consortium name="Genoscope - CEA"/>
            <person name="William W."/>
        </authorList>
    </citation>
    <scope>NUCLEOTIDE SEQUENCE</scope>
</reference>
<dbReference type="OrthoDB" id="297036at2759"/>
<dbReference type="Proteomes" id="UP000692954">
    <property type="component" value="Unassembled WGS sequence"/>
</dbReference>
<keyword evidence="2" id="KW-1133">Transmembrane helix</keyword>
<evidence type="ECO:0000256" key="2">
    <source>
        <dbReference type="SAM" id="Phobius"/>
    </source>
</evidence>
<keyword evidence="2" id="KW-0472">Membrane</keyword>